<dbReference type="InterPro" id="IPR023465">
    <property type="entry name" value="Riboflavin_kinase_dom_sf"/>
</dbReference>
<evidence type="ECO:0000256" key="6">
    <source>
        <dbReference type="ARBA" id="ARBA00022695"/>
    </source>
</evidence>
<dbReference type="PIRSF" id="PIRSF004491">
    <property type="entry name" value="FAD_Synth"/>
    <property type="match status" value="1"/>
</dbReference>
<keyword evidence="7 14" id="KW-0547">Nucleotide-binding</keyword>
<evidence type="ECO:0000256" key="4">
    <source>
        <dbReference type="ARBA" id="ARBA00022643"/>
    </source>
</evidence>
<dbReference type="NCBIfam" id="NF004160">
    <property type="entry name" value="PRK05627.1-3"/>
    <property type="match status" value="1"/>
</dbReference>
<keyword evidence="6 14" id="KW-0548">Nucleotidyltransferase</keyword>
<keyword evidence="3 14" id="KW-0285">Flavoprotein</keyword>
<evidence type="ECO:0000313" key="17">
    <source>
        <dbReference type="Proteomes" id="UP000036045"/>
    </source>
</evidence>
<evidence type="ECO:0000256" key="13">
    <source>
        <dbReference type="ARBA" id="ARBA00049494"/>
    </source>
</evidence>
<dbReference type="Pfam" id="PF06574">
    <property type="entry name" value="FAD_syn"/>
    <property type="match status" value="1"/>
</dbReference>
<comment type="similarity">
    <text evidence="14">Belongs to the ribF family.</text>
</comment>
<feature type="domain" description="Riboflavin kinase" evidence="15">
    <location>
        <begin position="185"/>
        <end position="311"/>
    </location>
</feature>
<dbReference type="SUPFAM" id="SSF82114">
    <property type="entry name" value="Riboflavin kinase-like"/>
    <property type="match status" value="1"/>
</dbReference>
<dbReference type="GO" id="GO:0005524">
    <property type="term" value="F:ATP binding"/>
    <property type="evidence" value="ECO:0007669"/>
    <property type="project" value="UniProtKB-UniRule"/>
</dbReference>
<dbReference type="Gene3D" id="2.40.30.30">
    <property type="entry name" value="Riboflavin kinase-like"/>
    <property type="match status" value="1"/>
</dbReference>
<name>A0A0J1IRK0_NIACI</name>
<dbReference type="Proteomes" id="UP000036045">
    <property type="component" value="Unassembled WGS sequence"/>
</dbReference>
<dbReference type="FunFam" id="3.40.50.620:FF:000021">
    <property type="entry name" value="Riboflavin biosynthesis protein"/>
    <property type="match status" value="1"/>
</dbReference>
<dbReference type="GeneID" id="56349194"/>
<dbReference type="SMART" id="SM00904">
    <property type="entry name" value="Flavokinase"/>
    <property type="match status" value="1"/>
</dbReference>
<evidence type="ECO:0000256" key="1">
    <source>
        <dbReference type="ARBA" id="ARBA00004726"/>
    </source>
</evidence>
<organism evidence="16 17">
    <name type="scientific">Niallia circulans</name>
    <name type="common">Bacillus circulans</name>
    <dbReference type="NCBI Taxonomy" id="1397"/>
    <lineage>
        <taxon>Bacteria</taxon>
        <taxon>Bacillati</taxon>
        <taxon>Bacillota</taxon>
        <taxon>Bacilli</taxon>
        <taxon>Bacillales</taxon>
        <taxon>Bacillaceae</taxon>
        <taxon>Niallia</taxon>
    </lineage>
</organism>
<dbReference type="EMBL" id="LDPH01000001">
    <property type="protein sequence ID" value="KLV28582.1"/>
    <property type="molecule type" value="Genomic_DNA"/>
</dbReference>
<dbReference type="AlphaFoldDB" id="A0A0J1IRK0"/>
<gene>
    <name evidence="16" type="ORF">ABW02_00965</name>
</gene>
<dbReference type="SUPFAM" id="SSF52374">
    <property type="entry name" value="Nucleotidylyl transferase"/>
    <property type="match status" value="1"/>
</dbReference>
<dbReference type="OrthoDB" id="9803667at2"/>
<evidence type="ECO:0000256" key="2">
    <source>
        <dbReference type="ARBA" id="ARBA00005201"/>
    </source>
</evidence>
<evidence type="ECO:0000256" key="3">
    <source>
        <dbReference type="ARBA" id="ARBA00022630"/>
    </source>
</evidence>
<dbReference type="UniPathway" id="UPA00277">
    <property type="reaction ID" value="UER00407"/>
</dbReference>
<dbReference type="InterPro" id="IPR002606">
    <property type="entry name" value="Riboflavin_kinase_bac"/>
</dbReference>
<reference evidence="16 17" key="1">
    <citation type="submission" date="2015-05" db="EMBL/GenBank/DDBJ databases">
        <title>Whole genome sequence and identification of bacterial endophytes from Costus igneus.</title>
        <authorList>
            <person name="Lee Y.P."/>
            <person name="Gan H.M."/>
            <person name="Eng W."/>
            <person name="Wheatley M.S."/>
            <person name="Caraballo A."/>
            <person name="Polter S."/>
            <person name="Savka M.A."/>
            <person name="Hudson A.O."/>
        </authorList>
    </citation>
    <scope>NUCLEOTIDE SEQUENCE [LARGE SCALE GENOMIC DNA]</scope>
    <source>
        <strain evidence="16 17">RIT379</strain>
    </source>
</reference>
<dbReference type="GO" id="GO:0009231">
    <property type="term" value="P:riboflavin biosynthetic process"/>
    <property type="evidence" value="ECO:0007669"/>
    <property type="project" value="InterPro"/>
</dbReference>
<dbReference type="RefSeq" id="WP_047940276.1">
    <property type="nucleotide sequence ID" value="NZ_CP053989.1"/>
</dbReference>
<comment type="catalytic activity">
    <reaction evidence="12 14">
        <text>riboflavin + ATP = FMN + ADP + H(+)</text>
        <dbReference type="Rhea" id="RHEA:14357"/>
        <dbReference type="ChEBI" id="CHEBI:15378"/>
        <dbReference type="ChEBI" id="CHEBI:30616"/>
        <dbReference type="ChEBI" id="CHEBI:57986"/>
        <dbReference type="ChEBI" id="CHEBI:58210"/>
        <dbReference type="ChEBI" id="CHEBI:456216"/>
        <dbReference type="EC" id="2.7.1.26"/>
    </reaction>
</comment>
<dbReference type="PATRIC" id="fig|1397.4.peg.206"/>
<keyword evidence="11" id="KW-0511">Multifunctional enzyme</keyword>
<evidence type="ECO:0000313" key="16">
    <source>
        <dbReference type="EMBL" id="KLV28582.1"/>
    </source>
</evidence>
<dbReference type="UniPathway" id="UPA00276">
    <property type="reaction ID" value="UER00406"/>
</dbReference>
<proteinExistence type="inferred from homology"/>
<dbReference type="PANTHER" id="PTHR22749">
    <property type="entry name" value="RIBOFLAVIN KINASE/FMN ADENYLYLTRANSFERASE"/>
    <property type="match status" value="1"/>
</dbReference>
<dbReference type="NCBIfam" id="TIGR00083">
    <property type="entry name" value="ribF"/>
    <property type="match status" value="1"/>
</dbReference>
<comment type="caution">
    <text evidence="16">The sequence shown here is derived from an EMBL/GenBank/DDBJ whole genome shotgun (WGS) entry which is preliminary data.</text>
</comment>
<keyword evidence="9 14" id="KW-0274">FAD</keyword>
<evidence type="ECO:0000256" key="10">
    <source>
        <dbReference type="ARBA" id="ARBA00022840"/>
    </source>
</evidence>
<dbReference type="EC" id="2.7.1.26" evidence="14"/>
<dbReference type="InterPro" id="IPR015864">
    <property type="entry name" value="FAD_synthase"/>
</dbReference>
<dbReference type="NCBIfam" id="NF004161">
    <property type="entry name" value="PRK05627.1-4"/>
    <property type="match status" value="1"/>
</dbReference>
<evidence type="ECO:0000256" key="12">
    <source>
        <dbReference type="ARBA" id="ARBA00047880"/>
    </source>
</evidence>
<dbReference type="PANTHER" id="PTHR22749:SF6">
    <property type="entry name" value="RIBOFLAVIN KINASE"/>
    <property type="match status" value="1"/>
</dbReference>
<dbReference type="GO" id="GO:0009398">
    <property type="term" value="P:FMN biosynthetic process"/>
    <property type="evidence" value="ECO:0007669"/>
    <property type="project" value="UniProtKB-UniRule"/>
</dbReference>
<evidence type="ECO:0000256" key="11">
    <source>
        <dbReference type="ARBA" id="ARBA00023268"/>
    </source>
</evidence>
<comment type="pathway">
    <text evidence="1 14">Cofactor biosynthesis; FAD biosynthesis; FAD from FMN: step 1/1.</text>
</comment>
<dbReference type="GO" id="GO:0008531">
    <property type="term" value="F:riboflavin kinase activity"/>
    <property type="evidence" value="ECO:0007669"/>
    <property type="project" value="UniProtKB-UniRule"/>
</dbReference>
<dbReference type="NCBIfam" id="NF004162">
    <property type="entry name" value="PRK05627.1-5"/>
    <property type="match status" value="1"/>
</dbReference>
<evidence type="ECO:0000256" key="7">
    <source>
        <dbReference type="ARBA" id="ARBA00022741"/>
    </source>
</evidence>
<dbReference type="GO" id="GO:0006747">
    <property type="term" value="P:FAD biosynthetic process"/>
    <property type="evidence" value="ECO:0007669"/>
    <property type="project" value="UniProtKB-UniRule"/>
</dbReference>
<sequence length="315" mass="35423">MKIVRINHSERNKEHDNPPISIALGSFDGVHLGHQKVIGEAKRVADENGWSSAVMTFDPHPSIVLGGKTKKVDYLTSFEAKVEQLANLGIDYLFIVDFTIEFASLPPQEFVDLYLIGLNVKHVVAGFDYTYGKKAQGTAETLSIHSRGKYKTTIIGKETFGGEKVSSTLIRSLINNGEMEKVPALLGRYYSVNGTVIHGDKRGRTIGFPTANVKSTSDVILPPLGVYAVRFFVNDQWYEGVCNLGTKPTFQPDEKKISIEVHIFDFHQDIYGHSVIVEWHKRIRSEQKFNGIDELVAQIEKDKQTALEYFYEKAR</sequence>
<comment type="pathway">
    <text evidence="2 14">Cofactor biosynthesis; FMN biosynthesis; FMN from riboflavin (ATP route): step 1/1.</text>
</comment>
<dbReference type="InterPro" id="IPR023468">
    <property type="entry name" value="Riboflavin_kinase"/>
</dbReference>
<protein>
    <recommendedName>
        <fullName evidence="14">Riboflavin biosynthesis protein</fullName>
    </recommendedName>
    <domain>
        <recommendedName>
            <fullName evidence="14">Riboflavin kinase</fullName>
            <ecNumber evidence="14">2.7.1.26</ecNumber>
        </recommendedName>
        <alternativeName>
            <fullName evidence="14">Flavokinase</fullName>
        </alternativeName>
    </domain>
    <domain>
        <recommendedName>
            <fullName evidence="14">FMN adenylyltransferase</fullName>
            <ecNumber evidence="14">2.7.7.2</ecNumber>
        </recommendedName>
        <alternativeName>
            <fullName evidence="14">FAD pyrophosphorylase</fullName>
        </alternativeName>
        <alternativeName>
            <fullName evidence="14">FAD synthase</fullName>
        </alternativeName>
    </domain>
</protein>
<accession>A0A0J1IRK0</accession>
<dbReference type="FunFam" id="2.40.30.30:FF:000004">
    <property type="entry name" value="Riboflavin biosynthesis protein"/>
    <property type="match status" value="1"/>
</dbReference>
<dbReference type="Gene3D" id="3.40.50.620">
    <property type="entry name" value="HUPs"/>
    <property type="match status" value="1"/>
</dbReference>
<evidence type="ECO:0000256" key="5">
    <source>
        <dbReference type="ARBA" id="ARBA00022679"/>
    </source>
</evidence>
<keyword evidence="4 14" id="KW-0288">FMN</keyword>
<dbReference type="InterPro" id="IPR004821">
    <property type="entry name" value="Cyt_trans-like"/>
</dbReference>
<keyword evidence="10 14" id="KW-0067">ATP-binding</keyword>
<dbReference type="NCBIfam" id="TIGR00125">
    <property type="entry name" value="cyt_tran_rel"/>
    <property type="match status" value="1"/>
</dbReference>
<keyword evidence="5 14" id="KW-0808">Transferase</keyword>
<evidence type="ECO:0000259" key="15">
    <source>
        <dbReference type="SMART" id="SM00904"/>
    </source>
</evidence>
<dbReference type="CDD" id="cd02064">
    <property type="entry name" value="FAD_synthetase_N"/>
    <property type="match status" value="1"/>
</dbReference>
<evidence type="ECO:0000256" key="8">
    <source>
        <dbReference type="ARBA" id="ARBA00022777"/>
    </source>
</evidence>
<dbReference type="Pfam" id="PF01687">
    <property type="entry name" value="Flavokinase"/>
    <property type="match status" value="1"/>
</dbReference>
<dbReference type="InterPro" id="IPR014729">
    <property type="entry name" value="Rossmann-like_a/b/a_fold"/>
</dbReference>
<evidence type="ECO:0000256" key="9">
    <source>
        <dbReference type="ARBA" id="ARBA00022827"/>
    </source>
</evidence>
<comment type="catalytic activity">
    <reaction evidence="13 14">
        <text>FMN + ATP + H(+) = FAD + diphosphate</text>
        <dbReference type="Rhea" id="RHEA:17237"/>
        <dbReference type="ChEBI" id="CHEBI:15378"/>
        <dbReference type="ChEBI" id="CHEBI:30616"/>
        <dbReference type="ChEBI" id="CHEBI:33019"/>
        <dbReference type="ChEBI" id="CHEBI:57692"/>
        <dbReference type="ChEBI" id="CHEBI:58210"/>
        <dbReference type="EC" id="2.7.7.2"/>
    </reaction>
</comment>
<keyword evidence="8 14" id="KW-0418">Kinase</keyword>
<dbReference type="InterPro" id="IPR015865">
    <property type="entry name" value="Riboflavin_kinase_bac/euk"/>
</dbReference>
<keyword evidence="17" id="KW-1185">Reference proteome</keyword>
<dbReference type="EC" id="2.7.7.2" evidence="14"/>
<evidence type="ECO:0000256" key="14">
    <source>
        <dbReference type="PIRNR" id="PIRNR004491"/>
    </source>
</evidence>
<dbReference type="GO" id="GO:0003919">
    <property type="term" value="F:FMN adenylyltransferase activity"/>
    <property type="evidence" value="ECO:0007669"/>
    <property type="project" value="UniProtKB-UniRule"/>
</dbReference>